<protein>
    <submittedName>
        <fullName evidence="1">Uncharacterized protein</fullName>
    </submittedName>
</protein>
<dbReference type="Proteomes" id="UP000677054">
    <property type="component" value="Unassembled WGS sequence"/>
</dbReference>
<feature type="non-terminal residue" evidence="1">
    <location>
        <position position="61"/>
    </location>
</feature>
<accession>A0A7R9FTR0</accession>
<dbReference type="EMBL" id="CAJPEV010008511">
    <property type="protein sequence ID" value="CAG0905305.1"/>
    <property type="molecule type" value="Genomic_DNA"/>
</dbReference>
<reference evidence="1" key="1">
    <citation type="submission" date="2020-11" db="EMBL/GenBank/DDBJ databases">
        <authorList>
            <person name="Tran Van P."/>
        </authorList>
    </citation>
    <scope>NUCLEOTIDE SEQUENCE</scope>
</reference>
<evidence type="ECO:0000313" key="2">
    <source>
        <dbReference type="Proteomes" id="UP000677054"/>
    </source>
</evidence>
<sequence length="61" mass="6764">MAPTMTIIEEPSIPNVLAIGMGFAKTMMRPAFQPTANEEKMEVVEEPKVVFELTPTIEETP</sequence>
<dbReference type="AlphaFoldDB" id="A0A7R9FTR0"/>
<gene>
    <name evidence="1" type="ORF">DSTB1V02_LOCUS13990</name>
</gene>
<keyword evidence="2" id="KW-1185">Reference proteome</keyword>
<organism evidence="1">
    <name type="scientific">Darwinula stevensoni</name>
    <dbReference type="NCBI Taxonomy" id="69355"/>
    <lineage>
        <taxon>Eukaryota</taxon>
        <taxon>Metazoa</taxon>
        <taxon>Ecdysozoa</taxon>
        <taxon>Arthropoda</taxon>
        <taxon>Crustacea</taxon>
        <taxon>Oligostraca</taxon>
        <taxon>Ostracoda</taxon>
        <taxon>Podocopa</taxon>
        <taxon>Podocopida</taxon>
        <taxon>Darwinulocopina</taxon>
        <taxon>Darwinuloidea</taxon>
        <taxon>Darwinulidae</taxon>
        <taxon>Darwinula</taxon>
    </lineage>
</organism>
<dbReference type="EMBL" id="LR908029">
    <property type="protein sequence ID" value="CAD7254244.1"/>
    <property type="molecule type" value="Genomic_DNA"/>
</dbReference>
<name>A0A7R9FTR0_9CRUS</name>
<proteinExistence type="predicted"/>
<evidence type="ECO:0000313" key="1">
    <source>
        <dbReference type="EMBL" id="CAD7254244.1"/>
    </source>
</evidence>